<keyword evidence="2" id="KW-1133">Transmembrane helix</keyword>
<feature type="region of interest" description="Disordered" evidence="1">
    <location>
        <begin position="1"/>
        <end position="21"/>
    </location>
</feature>
<evidence type="ECO:0000256" key="2">
    <source>
        <dbReference type="SAM" id="Phobius"/>
    </source>
</evidence>
<feature type="transmembrane region" description="Helical" evidence="2">
    <location>
        <begin position="97"/>
        <end position="116"/>
    </location>
</feature>
<keyword evidence="4" id="KW-1185">Reference proteome</keyword>
<evidence type="ECO:0000313" key="4">
    <source>
        <dbReference type="Proteomes" id="UP000054383"/>
    </source>
</evidence>
<protein>
    <submittedName>
        <fullName evidence="3">Uncharacterized protein</fullName>
    </submittedName>
</protein>
<evidence type="ECO:0000256" key="1">
    <source>
        <dbReference type="SAM" id="MobiDB-lite"/>
    </source>
</evidence>
<dbReference type="EMBL" id="CVMT01000001">
    <property type="protein sequence ID" value="CRG82789.1"/>
    <property type="molecule type" value="Genomic_DNA"/>
</dbReference>
<dbReference type="OrthoDB" id="10364415at2759"/>
<reference evidence="3 4" key="1">
    <citation type="submission" date="2015-04" db="EMBL/GenBank/DDBJ databases">
        <authorList>
            <person name="Syromyatnikov M.Y."/>
            <person name="Popov V.N."/>
        </authorList>
    </citation>
    <scope>NUCLEOTIDE SEQUENCE [LARGE SCALE GENOMIC DNA]</scope>
    <source>
        <strain evidence="3">WF-38-12</strain>
    </source>
</reference>
<name>A0A0U1LID9_TALIS</name>
<organism evidence="3 4">
    <name type="scientific">Talaromyces islandicus</name>
    <name type="common">Penicillium islandicum</name>
    <dbReference type="NCBI Taxonomy" id="28573"/>
    <lineage>
        <taxon>Eukaryota</taxon>
        <taxon>Fungi</taxon>
        <taxon>Dikarya</taxon>
        <taxon>Ascomycota</taxon>
        <taxon>Pezizomycotina</taxon>
        <taxon>Eurotiomycetes</taxon>
        <taxon>Eurotiomycetidae</taxon>
        <taxon>Eurotiales</taxon>
        <taxon>Trichocomaceae</taxon>
        <taxon>Talaromyces</taxon>
        <taxon>Talaromyces sect. Islandici</taxon>
    </lineage>
</organism>
<keyword evidence="2" id="KW-0812">Transmembrane</keyword>
<feature type="region of interest" description="Disordered" evidence="1">
    <location>
        <begin position="44"/>
        <end position="70"/>
    </location>
</feature>
<gene>
    <name evidence="3" type="ORF">PISL3812_00135</name>
</gene>
<dbReference type="Proteomes" id="UP000054383">
    <property type="component" value="Unassembled WGS sequence"/>
</dbReference>
<proteinExistence type="predicted"/>
<accession>A0A0U1LID9</accession>
<feature type="compositionally biased region" description="Low complexity" evidence="1">
    <location>
        <begin position="1"/>
        <end position="12"/>
    </location>
</feature>
<sequence length="124" mass="14174">MDPTSTTPSSSPKAPVADNKNESYIINPSEDLLLSFDGEASLRCKKTQKSRTPSSGKMSTKKRLSHTEPQISEDTLNNLPVWVFWYAVFEFLHMEVLLEYDAVVGIAVYMWAALYITTRRQYYE</sequence>
<dbReference type="AlphaFoldDB" id="A0A0U1LID9"/>
<keyword evidence="2" id="KW-0472">Membrane</keyword>
<evidence type="ECO:0000313" key="3">
    <source>
        <dbReference type="EMBL" id="CRG82789.1"/>
    </source>
</evidence>